<dbReference type="PANTHER" id="PTHR45641">
    <property type="entry name" value="TETRATRICOPEPTIDE REPEAT PROTEIN (AFU_ORTHOLOGUE AFUA_6G03870)"/>
    <property type="match status" value="1"/>
</dbReference>
<dbReference type="Gene3D" id="1.25.40.10">
    <property type="entry name" value="Tetratricopeptide repeat domain"/>
    <property type="match status" value="2"/>
</dbReference>
<keyword evidence="2" id="KW-0802">TPR repeat</keyword>
<keyword evidence="1" id="KW-0677">Repeat</keyword>
<dbReference type="InterPro" id="IPR011990">
    <property type="entry name" value="TPR-like_helical_dom_sf"/>
</dbReference>
<dbReference type="PANTHER" id="PTHR45641:SF1">
    <property type="entry name" value="AAA+ ATPASE DOMAIN-CONTAINING PROTEIN"/>
    <property type="match status" value="1"/>
</dbReference>
<evidence type="ECO:0000256" key="1">
    <source>
        <dbReference type="ARBA" id="ARBA00022737"/>
    </source>
</evidence>
<evidence type="ECO:0000313" key="3">
    <source>
        <dbReference type="EMBL" id="SVD95337.1"/>
    </source>
</evidence>
<feature type="non-terminal residue" evidence="3">
    <location>
        <position position="233"/>
    </location>
</feature>
<dbReference type="PROSITE" id="PS50005">
    <property type="entry name" value="TPR"/>
    <property type="match status" value="3"/>
</dbReference>
<evidence type="ECO:0000256" key="2">
    <source>
        <dbReference type="ARBA" id="ARBA00022803"/>
    </source>
</evidence>
<dbReference type="Pfam" id="PF13374">
    <property type="entry name" value="TPR_10"/>
    <property type="match status" value="2"/>
</dbReference>
<sequence>MNLSDGLLKALDTKPKFEKKIETTNAEAYEFYLKAKHKYEKRKNMDDTVIIQGLLQKAIELDDNLIIAKTLFCWTYLFTGETDKALDILVPTLKQVESLGNKHNISEVLAVFQYIYYTKGKYEKALEIITRMLKIEQELKNESGFAYCYNAFAGIYYDRGDYDESIAYYKRANKISIKFEKFASVASNYHNIALIHYQLGNFHQALKYAKRSIKLNEKKLGHKHSIATTQQII</sequence>
<dbReference type="SMART" id="SM00028">
    <property type="entry name" value="TPR"/>
    <property type="match status" value="3"/>
</dbReference>
<dbReference type="SUPFAM" id="SSF48452">
    <property type="entry name" value="TPR-like"/>
    <property type="match status" value="1"/>
</dbReference>
<proteinExistence type="predicted"/>
<dbReference type="InterPro" id="IPR019734">
    <property type="entry name" value="TPR_rpt"/>
</dbReference>
<accession>A0A382ZIG3</accession>
<reference evidence="3" key="1">
    <citation type="submission" date="2018-05" db="EMBL/GenBank/DDBJ databases">
        <authorList>
            <person name="Lanie J.A."/>
            <person name="Ng W.-L."/>
            <person name="Kazmierczak K.M."/>
            <person name="Andrzejewski T.M."/>
            <person name="Davidsen T.M."/>
            <person name="Wayne K.J."/>
            <person name="Tettelin H."/>
            <person name="Glass J.I."/>
            <person name="Rusch D."/>
            <person name="Podicherti R."/>
            <person name="Tsui H.-C.T."/>
            <person name="Winkler M.E."/>
        </authorList>
    </citation>
    <scope>NUCLEOTIDE SEQUENCE</scope>
</reference>
<protein>
    <submittedName>
        <fullName evidence="3">Uncharacterized protein</fullName>
    </submittedName>
</protein>
<organism evidence="3">
    <name type="scientific">marine metagenome</name>
    <dbReference type="NCBI Taxonomy" id="408172"/>
    <lineage>
        <taxon>unclassified sequences</taxon>
        <taxon>metagenomes</taxon>
        <taxon>ecological metagenomes</taxon>
    </lineage>
</organism>
<dbReference type="AlphaFoldDB" id="A0A382ZIG3"/>
<dbReference type="EMBL" id="UINC01184225">
    <property type="protein sequence ID" value="SVD95337.1"/>
    <property type="molecule type" value="Genomic_DNA"/>
</dbReference>
<name>A0A382ZIG3_9ZZZZ</name>
<gene>
    <name evidence="3" type="ORF">METZ01_LOCUS448191</name>
</gene>